<feature type="domain" description="PLL-like beta propeller" evidence="10">
    <location>
        <begin position="545"/>
        <end position="733"/>
    </location>
</feature>
<dbReference type="GO" id="GO:0004252">
    <property type="term" value="F:serine-type endopeptidase activity"/>
    <property type="evidence" value="ECO:0007669"/>
    <property type="project" value="UniProtKB-UniRule"/>
</dbReference>
<evidence type="ECO:0000256" key="5">
    <source>
        <dbReference type="PROSITE-ProRule" id="PRU01240"/>
    </source>
</evidence>
<dbReference type="PROSITE" id="PS51892">
    <property type="entry name" value="SUBTILASE"/>
    <property type="match status" value="1"/>
</dbReference>
<evidence type="ECO:0000259" key="10">
    <source>
        <dbReference type="Pfam" id="PF26607"/>
    </source>
</evidence>
<comment type="similarity">
    <text evidence="1 5 6">Belongs to the peptidase S8 family.</text>
</comment>
<keyword evidence="7" id="KW-0732">Signal</keyword>
<dbReference type="EMBL" id="BMPI01000033">
    <property type="protein sequence ID" value="GGM51176.1"/>
    <property type="molecule type" value="Genomic_DNA"/>
</dbReference>
<dbReference type="GO" id="GO:0006508">
    <property type="term" value="P:proteolysis"/>
    <property type="evidence" value="ECO:0007669"/>
    <property type="project" value="UniProtKB-KW"/>
</dbReference>
<dbReference type="InterPro" id="IPR036852">
    <property type="entry name" value="Peptidase_S8/S53_dom_sf"/>
</dbReference>
<dbReference type="InterPro" id="IPR023828">
    <property type="entry name" value="Peptidase_S8_Ser-AS"/>
</dbReference>
<feature type="signal peptide" evidence="7">
    <location>
        <begin position="1"/>
        <end position="27"/>
    </location>
</feature>
<keyword evidence="4 5" id="KW-0720">Serine protease</keyword>
<dbReference type="Proteomes" id="UP000642070">
    <property type="component" value="Unassembled WGS sequence"/>
</dbReference>
<dbReference type="PROSITE" id="PS00136">
    <property type="entry name" value="SUBTILASE_ASP"/>
    <property type="match status" value="1"/>
</dbReference>
<organism evidence="11 12">
    <name type="scientific">Dactylosporangium sucinum</name>
    <dbReference type="NCBI Taxonomy" id="1424081"/>
    <lineage>
        <taxon>Bacteria</taxon>
        <taxon>Bacillati</taxon>
        <taxon>Actinomycetota</taxon>
        <taxon>Actinomycetes</taxon>
        <taxon>Micromonosporales</taxon>
        <taxon>Micromonosporaceae</taxon>
        <taxon>Dactylosporangium</taxon>
    </lineage>
</organism>
<dbReference type="PRINTS" id="PR00723">
    <property type="entry name" value="SUBTILISIN"/>
</dbReference>
<feature type="domain" description="Peptidase S8/S53" evidence="8">
    <location>
        <begin position="160"/>
        <end position="393"/>
    </location>
</feature>
<evidence type="ECO:0000256" key="2">
    <source>
        <dbReference type="ARBA" id="ARBA00022670"/>
    </source>
</evidence>
<protein>
    <submittedName>
        <fullName evidence="11">Uncharacterized protein</fullName>
    </submittedName>
</protein>
<dbReference type="PROSITE" id="PS00137">
    <property type="entry name" value="SUBTILASE_HIS"/>
    <property type="match status" value="1"/>
</dbReference>
<evidence type="ECO:0000313" key="11">
    <source>
        <dbReference type="EMBL" id="GGM51176.1"/>
    </source>
</evidence>
<evidence type="ECO:0000256" key="7">
    <source>
        <dbReference type="SAM" id="SignalP"/>
    </source>
</evidence>
<feature type="active site" description="Charge relay system" evidence="5">
    <location>
        <position position="198"/>
    </location>
</feature>
<dbReference type="Gene3D" id="3.40.50.200">
    <property type="entry name" value="Peptidase S8/S53 domain"/>
    <property type="match status" value="1"/>
</dbReference>
<reference evidence="11" key="2">
    <citation type="submission" date="2020-09" db="EMBL/GenBank/DDBJ databases">
        <authorList>
            <person name="Sun Q."/>
            <person name="Ohkuma M."/>
        </authorList>
    </citation>
    <scope>NUCLEOTIDE SEQUENCE</scope>
    <source>
        <strain evidence="11">JCM 19831</strain>
    </source>
</reference>
<evidence type="ECO:0000256" key="3">
    <source>
        <dbReference type="ARBA" id="ARBA00022801"/>
    </source>
</evidence>
<feature type="domain" description="Inhibitor I9" evidence="9">
    <location>
        <begin position="45"/>
        <end position="121"/>
    </location>
</feature>
<dbReference type="Pfam" id="PF05922">
    <property type="entry name" value="Inhibitor_I9"/>
    <property type="match status" value="1"/>
</dbReference>
<dbReference type="FunFam" id="3.40.50.200:FF:000014">
    <property type="entry name" value="Proteinase K"/>
    <property type="match status" value="1"/>
</dbReference>
<dbReference type="SUPFAM" id="SSF89372">
    <property type="entry name" value="Fucose-specific lectin"/>
    <property type="match status" value="1"/>
</dbReference>
<dbReference type="SUPFAM" id="SSF52743">
    <property type="entry name" value="Subtilisin-like"/>
    <property type="match status" value="1"/>
</dbReference>
<evidence type="ECO:0000259" key="9">
    <source>
        <dbReference type="Pfam" id="PF05922"/>
    </source>
</evidence>
<dbReference type="InterPro" id="IPR058502">
    <property type="entry name" value="PLL-like_beta-prop"/>
</dbReference>
<evidence type="ECO:0000256" key="1">
    <source>
        <dbReference type="ARBA" id="ARBA00011073"/>
    </source>
</evidence>
<dbReference type="AlphaFoldDB" id="A0A917X1P7"/>
<name>A0A917X1P7_9ACTN</name>
<evidence type="ECO:0000313" key="12">
    <source>
        <dbReference type="Proteomes" id="UP000642070"/>
    </source>
</evidence>
<dbReference type="InterPro" id="IPR022398">
    <property type="entry name" value="Peptidase_S8_His-AS"/>
</dbReference>
<reference evidence="11" key="1">
    <citation type="journal article" date="2014" name="Int. J. Syst. Evol. Microbiol.">
        <title>Complete genome sequence of Corynebacterium casei LMG S-19264T (=DSM 44701T), isolated from a smear-ripened cheese.</title>
        <authorList>
            <consortium name="US DOE Joint Genome Institute (JGI-PGF)"/>
            <person name="Walter F."/>
            <person name="Albersmeier A."/>
            <person name="Kalinowski J."/>
            <person name="Ruckert C."/>
        </authorList>
    </citation>
    <scope>NUCLEOTIDE SEQUENCE</scope>
    <source>
        <strain evidence="11">JCM 19831</strain>
    </source>
</reference>
<keyword evidence="12" id="KW-1185">Reference proteome</keyword>
<feature type="active site" description="Charge relay system" evidence="5">
    <location>
        <position position="355"/>
    </location>
</feature>
<evidence type="ECO:0000256" key="6">
    <source>
        <dbReference type="RuleBase" id="RU003355"/>
    </source>
</evidence>
<feature type="active site" description="Charge relay system" evidence="5">
    <location>
        <position position="164"/>
    </location>
</feature>
<dbReference type="RefSeq" id="WP_229835989.1">
    <property type="nucleotide sequence ID" value="NZ_BMPI01000033.1"/>
</dbReference>
<dbReference type="InterPro" id="IPR010259">
    <property type="entry name" value="S8pro/Inhibitor_I9"/>
</dbReference>
<dbReference type="Pfam" id="PF00082">
    <property type="entry name" value="Peptidase_S8"/>
    <property type="match status" value="1"/>
</dbReference>
<feature type="chain" id="PRO_5037771177" evidence="7">
    <location>
        <begin position="28"/>
        <end position="736"/>
    </location>
</feature>
<evidence type="ECO:0000259" key="8">
    <source>
        <dbReference type="Pfam" id="PF00082"/>
    </source>
</evidence>
<comment type="caution">
    <text evidence="11">The sequence shown here is derived from an EMBL/GenBank/DDBJ whole genome shotgun (WGS) entry which is preliminary data.</text>
</comment>
<dbReference type="PANTHER" id="PTHR43806:SF11">
    <property type="entry name" value="CEREVISIN-RELATED"/>
    <property type="match status" value="1"/>
</dbReference>
<dbReference type="InterPro" id="IPR050131">
    <property type="entry name" value="Peptidase_S8_subtilisin-like"/>
</dbReference>
<dbReference type="InterPro" id="IPR015500">
    <property type="entry name" value="Peptidase_S8_subtilisin-rel"/>
</dbReference>
<dbReference type="CDD" id="cd04077">
    <property type="entry name" value="Peptidases_S8_PCSK9_ProteinaseK_like"/>
    <property type="match status" value="1"/>
</dbReference>
<dbReference type="Gene3D" id="2.120.10.70">
    <property type="entry name" value="Fucose-specific lectin"/>
    <property type="match status" value="1"/>
</dbReference>
<keyword evidence="3 5" id="KW-0378">Hydrolase</keyword>
<dbReference type="Gene3D" id="3.30.70.80">
    <property type="entry name" value="Peptidase S8 propeptide/proteinase inhibitor I9"/>
    <property type="match status" value="1"/>
</dbReference>
<keyword evidence="2 5" id="KW-0645">Protease</keyword>
<proteinExistence type="inferred from homology"/>
<dbReference type="GO" id="GO:0005615">
    <property type="term" value="C:extracellular space"/>
    <property type="evidence" value="ECO:0007669"/>
    <property type="project" value="TreeGrafter"/>
</dbReference>
<dbReference type="SUPFAM" id="SSF54897">
    <property type="entry name" value="Protease propeptides/inhibitors"/>
    <property type="match status" value="1"/>
</dbReference>
<dbReference type="InterPro" id="IPR037045">
    <property type="entry name" value="S8pro/Inhibitor_I9_sf"/>
</dbReference>
<dbReference type="InterPro" id="IPR034193">
    <property type="entry name" value="PCSK9_ProteinaseK-like"/>
</dbReference>
<dbReference type="PROSITE" id="PS00138">
    <property type="entry name" value="SUBTILASE_SER"/>
    <property type="match status" value="1"/>
</dbReference>
<dbReference type="InterPro" id="IPR023827">
    <property type="entry name" value="Peptidase_S8_Asp-AS"/>
</dbReference>
<dbReference type="Pfam" id="PF26607">
    <property type="entry name" value="DUF8189"/>
    <property type="match status" value="1"/>
</dbReference>
<evidence type="ECO:0000256" key="4">
    <source>
        <dbReference type="ARBA" id="ARBA00022825"/>
    </source>
</evidence>
<dbReference type="InterPro" id="IPR000209">
    <property type="entry name" value="Peptidase_S8/S53_dom"/>
</dbReference>
<dbReference type="PANTHER" id="PTHR43806">
    <property type="entry name" value="PEPTIDASE S8"/>
    <property type="match status" value="1"/>
</dbReference>
<sequence>MRRAAILGLATVAATGTALGAGLPAWAAPAEGSIQGVARDAKANSYIVVLKDNASAASADQAKASAAVSASAKSLSAKFGGKVTAEWSTALRGFAINDLSADGAKKIAGDPSVAYVEYNSRAKKADTQTGATWGLDRIDQLNLPLNGSYTYPNSASNVTAYIVDTGIYVDHSNFGGRATLGPNYAEDGHTNSYDCNGHGTHVAGTVGSTTYGVAKGVSLVAVRVLDCDGFGYASESINGINWVTSNAAGKHAVANYSIGFGGINKSVDAAIKNSINSGVTWAVAAGNGDDYGRPLNACNYTPGSVTQALVVGATDSSDRTAYFSNYGGCLDLYGPGVDVTSTWYNGGYAQISGTSMATPHVTGAAALILSAHPNYTPGQVHNAVVQSSAINVVKNAPAGTPNKLLQVRQGDPIQVAGKTSTLYNPRWGTTEVYARSTTNHLIYAYYALGWSGWIDLGGNIQGDPSVFYNPDNGSTEVYVRNSDNTVGYRKYLNGWQNWGGLGQQKVAGNPQVIYNPRFKTTEIYVRTDANKLAFRYFANGKVSDNWVDLGGALTSDPGLVYNPRFGTTEAYVRNTDGGVDYKYYSNEWSKWNPLNGSVAAGANPVVLFNPRFGTTEVYVRAADNSLSFIFYATGWSKWATPIAGTDLAGDPALLYNPNAKTTEVYVRKSNNQIQYLYYINSWNGWTNLQGSFSGNPAVIFNPTYGTTEVYARNQADGHANYKYYANGWSGWNDISA</sequence>
<accession>A0A917X1P7</accession>
<gene>
    <name evidence="11" type="ORF">GCM10007977_061220</name>
</gene>